<dbReference type="GO" id="GO:0016625">
    <property type="term" value="F:oxidoreductase activity, acting on the aldehyde or oxo group of donors, iron-sulfur protein as acceptor"/>
    <property type="evidence" value="ECO:0007669"/>
    <property type="project" value="InterPro"/>
</dbReference>
<evidence type="ECO:0000313" key="8">
    <source>
        <dbReference type="EMBL" id="GAI17961.1"/>
    </source>
</evidence>
<evidence type="ECO:0000256" key="3">
    <source>
        <dbReference type="ARBA" id="ARBA00022485"/>
    </source>
</evidence>
<feature type="domain" description="Aldehyde ferredoxin oxidoreductase N-terminal" evidence="7">
    <location>
        <begin position="6"/>
        <end position="207"/>
    </location>
</feature>
<dbReference type="Gene3D" id="3.60.9.10">
    <property type="entry name" value="Aldehyde ferredoxin oxidoreductase, N-terminal domain"/>
    <property type="match status" value="1"/>
</dbReference>
<dbReference type="InterPro" id="IPR013983">
    <property type="entry name" value="Ald_Fedxn_OxRdtase_N"/>
</dbReference>
<organism evidence="8">
    <name type="scientific">marine sediment metagenome</name>
    <dbReference type="NCBI Taxonomy" id="412755"/>
    <lineage>
        <taxon>unclassified sequences</taxon>
        <taxon>metagenomes</taxon>
        <taxon>ecological metagenomes</taxon>
    </lineage>
</organism>
<dbReference type="GO" id="GO:0046872">
    <property type="term" value="F:metal ion binding"/>
    <property type="evidence" value="ECO:0007669"/>
    <property type="project" value="UniProtKB-KW"/>
</dbReference>
<dbReference type="InterPro" id="IPR036503">
    <property type="entry name" value="Ald_Fedxn_OxRdtase_N_sf"/>
</dbReference>
<evidence type="ECO:0000259" key="7">
    <source>
        <dbReference type="SMART" id="SM00790"/>
    </source>
</evidence>
<comment type="cofactor">
    <cofactor evidence="1">
        <name>[4Fe-4S] cluster</name>
        <dbReference type="ChEBI" id="CHEBI:49883"/>
    </cofactor>
</comment>
<accession>X1MIU5</accession>
<dbReference type="AlphaFoldDB" id="X1MIU5"/>
<dbReference type="EMBL" id="BARV01006940">
    <property type="protein sequence ID" value="GAI17961.1"/>
    <property type="molecule type" value="Genomic_DNA"/>
</dbReference>
<dbReference type="GO" id="GO:0009055">
    <property type="term" value="F:electron transfer activity"/>
    <property type="evidence" value="ECO:0007669"/>
    <property type="project" value="InterPro"/>
</dbReference>
<gene>
    <name evidence="8" type="ORF">S06H3_14199</name>
</gene>
<keyword evidence="3" id="KW-0004">4Fe-4S</keyword>
<dbReference type="Pfam" id="PF01314">
    <property type="entry name" value="AFOR_C"/>
    <property type="match status" value="1"/>
</dbReference>
<dbReference type="InterPro" id="IPR001203">
    <property type="entry name" value="OxRdtase_Ald_Fedxn_C"/>
</dbReference>
<protein>
    <recommendedName>
        <fullName evidence="7">Aldehyde ferredoxin oxidoreductase N-terminal domain-containing protein</fullName>
    </recommendedName>
</protein>
<dbReference type="Gene3D" id="1.10.569.10">
    <property type="entry name" value="Aldehyde Ferredoxin Oxidoreductase Protein, subunit A, domain 2"/>
    <property type="match status" value="1"/>
</dbReference>
<evidence type="ECO:0000256" key="2">
    <source>
        <dbReference type="ARBA" id="ARBA00011032"/>
    </source>
</evidence>
<reference evidence="8" key="1">
    <citation type="journal article" date="2014" name="Front. Microbiol.">
        <title>High frequency of phylogenetically diverse reductive dehalogenase-homologous genes in deep subseafloor sedimentary metagenomes.</title>
        <authorList>
            <person name="Kawai M."/>
            <person name="Futagami T."/>
            <person name="Toyoda A."/>
            <person name="Takaki Y."/>
            <person name="Nishi S."/>
            <person name="Hori S."/>
            <person name="Arai W."/>
            <person name="Tsubouchi T."/>
            <person name="Morono Y."/>
            <person name="Uchiyama I."/>
            <person name="Ito T."/>
            <person name="Fujiyama A."/>
            <person name="Inagaki F."/>
            <person name="Takami H."/>
        </authorList>
    </citation>
    <scope>NUCLEOTIDE SEQUENCE</scope>
    <source>
        <strain evidence="8">Expedition CK06-06</strain>
    </source>
</reference>
<keyword evidence="4" id="KW-0479">Metal-binding</keyword>
<dbReference type="SMART" id="SM00790">
    <property type="entry name" value="AFOR_N"/>
    <property type="match status" value="1"/>
</dbReference>
<dbReference type="InterPro" id="IPR036021">
    <property type="entry name" value="Tungsten_al_ferr_oxy-like_C"/>
</dbReference>
<evidence type="ECO:0000256" key="6">
    <source>
        <dbReference type="ARBA" id="ARBA00023014"/>
    </source>
</evidence>
<dbReference type="InterPro" id="IPR013984">
    <property type="entry name" value="Ald_Fedxn_OxRdtase_dom2"/>
</dbReference>
<evidence type="ECO:0000256" key="4">
    <source>
        <dbReference type="ARBA" id="ARBA00022723"/>
    </source>
</evidence>
<dbReference type="Pfam" id="PF02730">
    <property type="entry name" value="AFOR_N"/>
    <property type="match status" value="1"/>
</dbReference>
<evidence type="ECO:0000256" key="1">
    <source>
        <dbReference type="ARBA" id="ARBA00001966"/>
    </source>
</evidence>
<dbReference type="SUPFAM" id="SSF56228">
    <property type="entry name" value="Aldehyde ferredoxin oxidoreductase, N-terminal domain"/>
    <property type="match status" value="1"/>
</dbReference>
<dbReference type="GO" id="GO:0051539">
    <property type="term" value="F:4 iron, 4 sulfur cluster binding"/>
    <property type="evidence" value="ECO:0007669"/>
    <property type="project" value="UniProtKB-KW"/>
</dbReference>
<keyword evidence="6" id="KW-0411">Iron-sulfur</keyword>
<dbReference type="PANTHER" id="PTHR30038">
    <property type="entry name" value="ALDEHYDE FERREDOXIN OXIDOREDUCTASE"/>
    <property type="match status" value="1"/>
</dbReference>
<name>X1MIU5_9ZZZZ</name>
<feature type="non-terminal residue" evidence="8">
    <location>
        <position position="329"/>
    </location>
</feature>
<proteinExistence type="inferred from homology"/>
<dbReference type="PANTHER" id="PTHR30038:SF0">
    <property type="entry name" value="TUNGSTEN-CONTAINING ALDEHYDE FERREDOXIN OXIDOREDUCTASE"/>
    <property type="match status" value="1"/>
</dbReference>
<keyword evidence="5" id="KW-0408">Iron</keyword>
<sequence length="329" mass="35576">MTMKGYNGKVLFVDLTSGSIKEENLPEKMYRDFIGGQGLGVRILYERMKPKVDPLGPDNMLGFVVGPLTGTGIHGARYQMVGKSPLTGGWGDSNSGCTLAAELKAAGYDGVFFSGISPKPVYLFLHDGKAELKDASHLWGKDTSETAEMICQELGDKRTKVAAIGPPGEAKSLLAAVMHESCAAARSGLAAVMGAKRLKAFAVRGTKKVLLADPERFATLRKDYLKSVKEMEHPWGVMLKNWGTCSFLSPTLVGGGAPVRNWTLFGEEAFPTHAKLNADDAFLAKYQTKKHACLGCPVGCKGWFRIKTKFYGVIESAKPEYETRANSGL</sequence>
<evidence type="ECO:0000256" key="5">
    <source>
        <dbReference type="ARBA" id="ARBA00023004"/>
    </source>
</evidence>
<dbReference type="SUPFAM" id="SSF48310">
    <property type="entry name" value="Aldehyde ferredoxin oxidoreductase, C-terminal domains"/>
    <property type="match status" value="1"/>
</dbReference>
<dbReference type="InterPro" id="IPR051919">
    <property type="entry name" value="W-dependent_AOR"/>
</dbReference>
<comment type="similarity">
    <text evidence="2">Belongs to the AOR/FOR family.</text>
</comment>
<comment type="caution">
    <text evidence="8">The sequence shown here is derived from an EMBL/GenBank/DDBJ whole genome shotgun (WGS) entry which is preliminary data.</text>
</comment>